<evidence type="ECO:0000313" key="2">
    <source>
        <dbReference type="EMBL" id="KXB02101.1"/>
    </source>
</evidence>
<protein>
    <submittedName>
        <fullName evidence="2">Uncharacterized protein</fullName>
    </submittedName>
</protein>
<comment type="caution">
    <text evidence="2">The sequence shown here is derived from an EMBL/GenBank/DDBJ whole genome shotgun (WGS) entry which is preliminary data.</text>
</comment>
<proteinExistence type="predicted"/>
<feature type="compositionally biased region" description="Low complexity" evidence="1">
    <location>
        <begin position="10"/>
        <end position="22"/>
    </location>
</feature>
<evidence type="ECO:0000256" key="1">
    <source>
        <dbReference type="SAM" id="MobiDB-lite"/>
    </source>
</evidence>
<dbReference type="AlphaFoldDB" id="A0A133V6N7"/>
<accession>A0A133V6N7</accession>
<organism evidence="2 3">
    <name type="scientific">candidate division MSBL1 archaeon SCGC-AAA261D19</name>
    <dbReference type="NCBI Taxonomy" id="1698273"/>
    <lineage>
        <taxon>Archaea</taxon>
        <taxon>Methanobacteriati</taxon>
        <taxon>Methanobacteriota</taxon>
        <taxon>candidate division MSBL1</taxon>
    </lineage>
</organism>
<dbReference type="EMBL" id="LHXX01000025">
    <property type="protein sequence ID" value="KXB02101.1"/>
    <property type="molecule type" value="Genomic_DNA"/>
</dbReference>
<gene>
    <name evidence="2" type="ORF">AKJ43_02420</name>
</gene>
<dbReference type="Proteomes" id="UP000070400">
    <property type="component" value="Unassembled WGS sequence"/>
</dbReference>
<reference evidence="2 3" key="1">
    <citation type="journal article" date="2016" name="Sci. Rep.">
        <title>Metabolic traits of an uncultured archaeal lineage -MSBL1- from brine pools of the Red Sea.</title>
        <authorList>
            <person name="Mwirichia R."/>
            <person name="Alam I."/>
            <person name="Rashid M."/>
            <person name="Vinu M."/>
            <person name="Ba-Alawi W."/>
            <person name="Anthony Kamau A."/>
            <person name="Kamanda Ngugi D."/>
            <person name="Goker M."/>
            <person name="Klenk H.P."/>
            <person name="Bajic V."/>
            <person name="Stingl U."/>
        </authorList>
    </citation>
    <scope>NUCLEOTIDE SEQUENCE [LARGE SCALE GENOMIC DNA]</scope>
    <source>
        <strain evidence="2">SCGC-AAA261D19</strain>
    </source>
</reference>
<sequence>MRPQGPGLFPASSNASPPARAPCHPDPQKPLNAFVRFFRSSRRFDRRSEPYFRFRNYLCDPRFCP</sequence>
<keyword evidence="3" id="KW-1185">Reference proteome</keyword>
<name>A0A133V6N7_9EURY</name>
<feature type="region of interest" description="Disordered" evidence="1">
    <location>
        <begin position="1"/>
        <end position="28"/>
    </location>
</feature>
<evidence type="ECO:0000313" key="3">
    <source>
        <dbReference type="Proteomes" id="UP000070400"/>
    </source>
</evidence>